<comment type="similarity">
    <text evidence="7">Belongs to the small GTPase superfamily. RasD family.</text>
</comment>
<accession>A0AA88XQ99</accession>
<dbReference type="PROSITE" id="PS51419">
    <property type="entry name" value="RAB"/>
    <property type="match status" value="1"/>
</dbReference>
<evidence type="ECO:0000256" key="7">
    <source>
        <dbReference type="ARBA" id="ARBA00038061"/>
    </source>
</evidence>
<evidence type="ECO:0000313" key="9">
    <source>
        <dbReference type="Proteomes" id="UP001186944"/>
    </source>
</evidence>
<dbReference type="InterPro" id="IPR001806">
    <property type="entry name" value="Small_GTPase"/>
</dbReference>
<dbReference type="SUPFAM" id="SSF52540">
    <property type="entry name" value="P-loop containing nucleoside triphosphate hydrolases"/>
    <property type="match status" value="1"/>
</dbReference>
<evidence type="ECO:0000256" key="4">
    <source>
        <dbReference type="ARBA" id="ARBA00023134"/>
    </source>
</evidence>
<proteinExistence type="inferred from homology"/>
<dbReference type="PRINTS" id="PR00449">
    <property type="entry name" value="RASTRNSFRMNG"/>
</dbReference>
<dbReference type="PANTHER" id="PTHR46149:SF7">
    <property type="entry name" value="GTP-BINDING PROTEIN DI-RAS2"/>
    <property type="match status" value="1"/>
</dbReference>
<keyword evidence="2" id="KW-1003">Cell membrane</keyword>
<dbReference type="InterPro" id="IPR052236">
    <property type="entry name" value="Small_GTPase_RasD"/>
</dbReference>
<dbReference type="GO" id="GO:0005886">
    <property type="term" value="C:plasma membrane"/>
    <property type="evidence" value="ECO:0007669"/>
    <property type="project" value="UniProtKB-SubCell"/>
</dbReference>
<keyword evidence="3" id="KW-0488">Methylation</keyword>
<protein>
    <submittedName>
        <fullName evidence="8">Uncharacterized protein</fullName>
    </submittedName>
</protein>
<sequence>MNYLKVWGDSMKQLRRSLSSSSNRSNGSTSEDRLLRLAVLGASKVGKSSLIKQLLKQKVDDAYEETIEDLYKYTSSKDPDLQVDILDTSGSDEYLSFRKRAMKNYDCFLLVFSLLDESSFEEMKKIRDQLYTVRRKRTSPFPLLVVGNKCDQPWRFMSKDNIESAVGELGHEYMECSARCFDDTKISFERIIDLSDTDDVFAGQAGYLGGVHDGSIFVKRIRNINGAASIEWVRLY</sequence>
<evidence type="ECO:0000313" key="8">
    <source>
        <dbReference type="EMBL" id="KAK3088464.1"/>
    </source>
</evidence>
<evidence type="ECO:0000256" key="1">
    <source>
        <dbReference type="ARBA" id="ARBA00004193"/>
    </source>
</evidence>
<dbReference type="GO" id="GO:0005525">
    <property type="term" value="F:GTP binding"/>
    <property type="evidence" value="ECO:0007669"/>
    <property type="project" value="UniProtKB-KW"/>
</dbReference>
<dbReference type="InterPro" id="IPR005225">
    <property type="entry name" value="Small_GTP-bd"/>
</dbReference>
<dbReference type="NCBIfam" id="TIGR00231">
    <property type="entry name" value="small_GTP"/>
    <property type="match status" value="1"/>
</dbReference>
<dbReference type="SMART" id="SM00174">
    <property type="entry name" value="RHO"/>
    <property type="match status" value="1"/>
</dbReference>
<dbReference type="PROSITE" id="PS51421">
    <property type="entry name" value="RAS"/>
    <property type="match status" value="1"/>
</dbReference>
<dbReference type="SMART" id="SM00173">
    <property type="entry name" value="RAS"/>
    <property type="match status" value="1"/>
</dbReference>
<dbReference type="PANTHER" id="PTHR46149">
    <property type="entry name" value="MIP08469P"/>
    <property type="match status" value="1"/>
</dbReference>
<dbReference type="EMBL" id="VSWD01000011">
    <property type="protein sequence ID" value="KAK3088464.1"/>
    <property type="molecule type" value="Genomic_DNA"/>
</dbReference>
<keyword evidence="4" id="KW-0547">Nucleotide-binding</keyword>
<dbReference type="GO" id="GO:0003924">
    <property type="term" value="F:GTPase activity"/>
    <property type="evidence" value="ECO:0007669"/>
    <property type="project" value="InterPro"/>
</dbReference>
<name>A0AA88XQ99_PINIB</name>
<dbReference type="AlphaFoldDB" id="A0AA88XQ99"/>
<evidence type="ECO:0000256" key="6">
    <source>
        <dbReference type="ARBA" id="ARBA00023288"/>
    </source>
</evidence>
<keyword evidence="9" id="KW-1185">Reference proteome</keyword>
<evidence type="ECO:0000256" key="2">
    <source>
        <dbReference type="ARBA" id="ARBA00022475"/>
    </source>
</evidence>
<gene>
    <name evidence="8" type="ORF">FSP39_019500</name>
</gene>
<evidence type="ECO:0000256" key="3">
    <source>
        <dbReference type="ARBA" id="ARBA00022481"/>
    </source>
</evidence>
<comment type="subcellular location">
    <subcellularLocation>
        <location evidence="1">Cell membrane</location>
        <topology evidence="1">Lipid-anchor</topology>
    </subcellularLocation>
</comment>
<dbReference type="Pfam" id="PF00071">
    <property type="entry name" value="Ras"/>
    <property type="match status" value="1"/>
</dbReference>
<comment type="caution">
    <text evidence="8">The sequence shown here is derived from an EMBL/GenBank/DDBJ whole genome shotgun (WGS) entry which is preliminary data.</text>
</comment>
<dbReference type="SMART" id="SM00175">
    <property type="entry name" value="RAB"/>
    <property type="match status" value="1"/>
</dbReference>
<organism evidence="8 9">
    <name type="scientific">Pinctada imbricata</name>
    <name type="common">Atlantic pearl-oyster</name>
    <name type="synonym">Pinctada martensii</name>
    <dbReference type="NCBI Taxonomy" id="66713"/>
    <lineage>
        <taxon>Eukaryota</taxon>
        <taxon>Metazoa</taxon>
        <taxon>Spiralia</taxon>
        <taxon>Lophotrochozoa</taxon>
        <taxon>Mollusca</taxon>
        <taxon>Bivalvia</taxon>
        <taxon>Autobranchia</taxon>
        <taxon>Pteriomorphia</taxon>
        <taxon>Pterioida</taxon>
        <taxon>Pterioidea</taxon>
        <taxon>Pteriidae</taxon>
        <taxon>Pinctada</taxon>
    </lineage>
</organism>
<dbReference type="InterPro" id="IPR027417">
    <property type="entry name" value="P-loop_NTPase"/>
</dbReference>
<reference evidence="8" key="1">
    <citation type="submission" date="2019-08" db="EMBL/GenBank/DDBJ databases">
        <title>The improved chromosome-level genome for the pearl oyster Pinctada fucata martensii using PacBio sequencing and Hi-C.</title>
        <authorList>
            <person name="Zheng Z."/>
        </authorList>
    </citation>
    <scope>NUCLEOTIDE SEQUENCE</scope>
    <source>
        <strain evidence="8">ZZ-2019</strain>
        <tissue evidence="8">Adductor muscle</tissue>
    </source>
</reference>
<evidence type="ECO:0000256" key="5">
    <source>
        <dbReference type="ARBA" id="ARBA00023136"/>
    </source>
</evidence>
<dbReference type="Proteomes" id="UP001186944">
    <property type="component" value="Unassembled WGS sequence"/>
</dbReference>
<dbReference type="Gene3D" id="3.40.50.300">
    <property type="entry name" value="P-loop containing nucleotide triphosphate hydrolases"/>
    <property type="match status" value="1"/>
</dbReference>
<keyword evidence="4" id="KW-0342">GTP-binding</keyword>
<keyword evidence="5" id="KW-0472">Membrane</keyword>
<keyword evidence="6" id="KW-0449">Lipoprotein</keyword>